<keyword evidence="2" id="KW-1185">Reference proteome</keyword>
<dbReference type="Gene3D" id="1.25.10.10">
    <property type="entry name" value="Leucine-rich Repeat Variant"/>
    <property type="match status" value="1"/>
</dbReference>
<dbReference type="SUPFAM" id="SSF48371">
    <property type="entry name" value="ARM repeat"/>
    <property type="match status" value="1"/>
</dbReference>
<evidence type="ECO:0000313" key="2">
    <source>
        <dbReference type="Proteomes" id="UP000310334"/>
    </source>
</evidence>
<evidence type="ECO:0008006" key="3">
    <source>
        <dbReference type="Google" id="ProtNLM"/>
    </source>
</evidence>
<organism evidence="1 2">
    <name type="scientific">Metabacillus sediminilitoris</name>
    <dbReference type="NCBI Taxonomy" id="2567941"/>
    <lineage>
        <taxon>Bacteria</taxon>
        <taxon>Bacillati</taxon>
        <taxon>Bacillota</taxon>
        <taxon>Bacilli</taxon>
        <taxon>Bacillales</taxon>
        <taxon>Bacillaceae</taxon>
        <taxon>Metabacillus</taxon>
    </lineage>
</organism>
<dbReference type="Proteomes" id="UP000310334">
    <property type="component" value="Unassembled WGS sequence"/>
</dbReference>
<dbReference type="RefSeq" id="WP_136352653.1">
    <property type="nucleotide sequence ID" value="NZ_CP046266.1"/>
</dbReference>
<proteinExistence type="predicted"/>
<accession>A0A4S4C0F3</accession>
<sequence>MIDIGLAALFILLIVMLFILLSLFFYLMVKKHINNQLRQKINELKEIYRLKMFHYLQTGELHFLDSNQSEEKFIALIELLQEYSNVLDDSAVKKRISCIAKNHLTKYIEKQLKQRRWSLRMNALYLIEDFYMDHLRLTLHDIFKKKKTTNAEKTQILKLLAMFQDEKIVEYIKNLNHNISDFSLLSIFSNMEEDHIDRFVASFDELLLRLQYILIDTIGRKQLINHHSLLQRLVLQGEEEVRIRSLKAFANIGVPIDKKYVSPFFNSDSWQIRMMATKVAGVQRMEDYKGKLIERLSDREFVVRSEAAKAILRFKDGVDILTKVTEESEDMFAKDMAFEWLEKERGGYSY</sequence>
<protein>
    <recommendedName>
        <fullName evidence="3">HEAT repeat protein</fullName>
    </recommendedName>
</protein>
<dbReference type="InterPro" id="IPR011989">
    <property type="entry name" value="ARM-like"/>
</dbReference>
<gene>
    <name evidence="1" type="ORF">E6W99_07935</name>
</gene>
<reference evidence="1 2" key="1">
    <citation type="submission" date="2019-04" db="EMBL/GenBank/DDBJ databases">
        <title>Bacillus sediminilitoris sp. nov., isolated from a tidal flat sediment on the East China Sea.</title>
        <authorList>
            <person name="Wei Y."/>
            <person name="Mao H."/>
            <person name="Fang J."/>
        </authorList>
    </citation>
    <scope>NUCLEOTIDE SEQUENCE [LARGE SCALE GENOMIC DNA]</scope>
    <source>
        <strain evidence="1 2">DSL-17</strain>
    </source>
</reference>
<comment type="caution">
    <text evidence="1">The sequence shown here is derived from an EMBL/GenBank/DDBJ whole genome shotgun (WGS) entry which is preliminary data.</text>
</comment>
<dbReference type="EMBL" id="SSNT01000005">
    <property type="protein sequence ID" value="THF81078.1"/>
    <property type="molecule type" value="Genomic_DNA"/>
</dbReference>
<evidence type="ECO:0000313" key="1">
    <source>
        <dbReference type="EMBL" id="THF81078.1"/>
    </source>
</evidence>
<dbReference type="AlphaFoldDB" id="A0A4S4C0F3"/>
<name>A0A4S4C0F3_9BACI</name>
<dbReference type="OrthoDB" id="2112914at2"/>
<dbReference type="InterPro" id="IPR016024">
    <property type="entry name" value="ARM-type_fold"/>
</dbReference>